<dbReference type="EMBL" id="JH604641">
    <property type="protein sequence ID" value="EHY64481.1"/>
    <property type="molecule type" value="Genomic_DNA"/>
</dbReference>
<reference evidence="2" key="1">
    <citation type="submission" date="2011-03" db="EMBL/GenBank/DDBJ databases">
        <title>The Genome Sequence of Nematocida sp1 strain ERTm2.</title>
        <authorList>
            <consortium name="The Broad Institute Genome Sequencing Platform"/>
            <consortium name="The Broad Institute Genome Sequencing Center for Infectious Disease"/>
            <person name="Cuomo C."/>
            <person name="Troemel E."/>
            <person name="Young S.K."/>
            <person name="Zeng Q."/>
            <person name="Gargeya S."/>
            <person name="Fitzgerald M."/>
            <person name="Haas B."/>
            <person name="Abouelleil A."/>
            <person name="Alvarado L."/>
            <person name="Arachchi H.M."/>
            <person name="Berlin A."/>
            <person name="Brown A."/>
            <person name="Chapman S.B."/>
            <person name="Chen Z."/>
            <person name="Dunbar C."/>
            <person name="Freedman E."/>
            <person name="Gearin G."/>
            <person name="Gellesch M."/>
            <person name="Goldberg J."/>
            <person name="Griggs A."/>
            <person name="Gujja S."/>
            <person name="Heilman E.R."/>
            <person name="Heiman D."/>
            <person name="Howarth C."/>
            <person name="Larson L."/>
            <person name="Lui A."/>
            <person name="MacDonald P.J.P."/>
            <person name="Mehta T."/>
            <person name="Montmayeur A."/>
            <person name="Murphy C."/>
            <person name="Neiman D."/>
            <person name="Pearson M."/>
            <person name="Priest M."/>
            <person name="Roberts A."/>
            <person name="Saif S."/>
            <person name="Shea T."/>
            <person name="Shenoy N."/>
            <person name="Sisk P."/>
            <person name="Stolte C."/>
            <person name="Sykes S."/>
            <person name="White J."/>
            <person name="Yandava C."/>
            <person name="Wortman J."/>
            <person name="Nusbaum C."/>
            <person name="Birren B."/>
        </authorList>
    </citation>
    <scope>NUCLEOTIDE SEQUENCE</scope>
    <source>
        <strain evidence="2">ERTm2</strain>
    </source>
</reference>
<sequence length="479" mass="54955">MEVETIFKSNEYDKRSYKYARMHLSKHNIMFSIDYRNIFCGSTCPSRFPSSMGDKKNKIQKSLCISILSVLAFVLCLLQADAYASAAANPSEENRLCTESSENLEAMKIRAEQGAIKKTPRISRKKTKAQKNLDSSDSTDSESKETILAENKQKRKMRERDALLEFKIEEPKEITENNADLCLDPPKEPDYRYPCREKLLQDFEVRKEMLDGLEGCMAAAKEKFNAQNKELLRLNKEMYKKKGIYDGSIEILESVYLEASIEMSKYNDNVGRIQEAIELVSNFNRELTSTTKKLPKEHEDLVNKIKQLPLHIYVPCKDSENSEGISPESQNNLMLAYPTVKSIDETPEAYMEYIIQIATETEQKELSLVDHLQNIKSIIESIYSVEIIKKANIRSQKKTINRGIELKRKIRVLENAVEILNSLSKKHTALIYLASDSMSIAKDISAAYEEYNEKSKSIEVNDSYLNTAARILEKYIECE</sequence>
<accession>H8ZFS9</accession>
<feature type="compositionally biased region" description="Basic residues" evidence="1">
    <location>
        <begin position="118"/>
        <end position="129"/>
    </location>
</feature>
<protein>
    <submittedName>
        <fullName evidence="2">Uncharacterized protein</fullName>
    </submittedName>
</protein>
<dbReference type="Proteomes" id="UP000005622">
    <property type="component" value="Unassembled WGS sequence"/>
</dbReference>
<gene>
    <name evidence="2" type="ORF">NERG_02450</name>
</gene>
<name>H8ZFS9_NEMA1</name>
<evidence type="ECO:0000256" key="1">
    <source>
        <dbReference type="SAM" id="MobiDB-lite"/>
    </source>
</evidence>
<feature type="region of interest" description="Disordered" evidence="1">
    <location>
        <begin position="115"/>
        <end position="154"/>
    </location>
</feature>
<dbReference type="HOGENOM" id="CLU_569957_0_0_1"/>
<proteinExistence type="predicted"/>
<evidence type="ECO:0000313" key="2">
    <source>
        <dbReference type="EMBL" id="EHY64481.1"/>
    </source>
</evidence>
<organism evidence="2">
    <name type="scientific">Nematocida ausubeli (strain ATCC PRA-371 / ERTm2)</name>
    <name type="common">Nematode killer fungus</name>
    <dbReference type="NCBI Taxonomy" id="1913371"/>
    <lineage>
        <taxon>Eukaryota</taxon>
        <taxon>Fungi</taxon>
        <taxon>Fungi incertae sedis</taxon>
        <taxon>Microsporidia</taxon>
        <taxon>Nematocida</taxon>
    </lineage>
</organism>
<dbReference type="AlphaFoldDB" id="H8ZFS9"/>